<accession>A0A023D4M4</accession>
<keyword evidence="2" id="KW-0547">Nucleotide-binding</keyword>
<dbReference type="InterPro" id="IPR025158">
    <property type="entry name" value="Mg_chelat-rel_C"/>
</dbReference>
<reference evidence="5 6" key="2">
    <citation type="journal article" date="2014" name="FEMS Microbiol. Lett.">
        <title>Draft genomic DNA sequence of the facultatively methylotrophic bacterium Acidomonas methanolica type strain MB58.</title>
        <authorList>
            <person name="Higashiura N."/>
            <person name="Hadano H."/>
            <person name="Hirakawa H."/>
            <person name="Matsutani M."/>
            <person name="Takabe S."/>
            <person name="Matsushita K."/>
            <person name="Azuma Y."/>
        </authorList>
    </citation>
    <scope>NUCLEOTIDE SEQUENCE [LARGE SCALE GENOMIC DNA]</scope>
    <source>
        <strain evidence="5 6">MB58</strain>
    </source>
</reference>
<name>A0A023D4M4_ACIMT</name>
<sequence length="500" mass="52862">MSHALPSGPALARVQSFAFAGIDAVPVTVEVQISSGLPALLVVGLADKAVAEARERVRAALGALGIVLPPKRILINLVPADLPKEGSHFDLPIALAILIGMGLIPPETGERYAAMGELSLDGRLNPVAGVLSAALGAFRVQTGLICPRAQGGEARWAGPDLSVLAAPDLRSLITHLRGEAPLDEGPETEPPFEKASLDLSDVREMALGRRALEIAAAGGHNLLFSGPPGAGKSMLAARLPGVLPDLTREQMLETTRIHGACGHLHGGRPITRPPYRDPHHSASLAALVGGGPKSRPGEVSLAHNGVLFLDEFPEFSRQALEALRQPIETGQISVARAAQITQYPAQFQLVAAMNPCRCGHLGDLERACRKAPRCGEEYTARLSGPMLDRIDLFAEIQPVSPIAISRAVAGESSAAVRARVEAARARQIGRQGHSNARADPSGFAIDETAREMAEQAGTRLRLSARGLTRLLRVARTIADMAAGDSITRLHMAEALSFRRR</sequence>
<dbReference type="RefSeq" id="WP_042058314.1">
    <property type="nucleotide sequence ID" value="NZ_BAND01000041.1"/>
</dbReference>
<gene>
    <name evidence="5" type="ORF">Amme_041_058</name>
</gene>
<dbReference type="SMART" id="SM00382">
    <property type="entry name" value="AAA"/>
    <property type="match status" value="1"/>
</dbReference>
<feature type="domain" description="MCM C-terminal AAA(+) ATPase" evidence="4">
    <location>
        <begin position="297"/>
        <end position="393"/>
    </location>
</feature>
<evidence type="ECO:0000256" key="2">
    <source>
        <dbReference type="ARBA" id="ARBA00022741"/>
    </source>
</evidence>
<dbReference type="Pfam" id="PF13541">
    <property type="entry name" value="ChlI"/>
    <property type="match status" value="1"/>
</dbReference>
<dbReference type="AlphaFoldDB" id="A0A023D4M4"/>
<dbReference type="InterPro" id="IPR000523">
    <property type="entry name" value="Mg_chelatse_chII-like_cat_dom"/>
</dbReference>
<dbReference type="InterPro" id="IPR020568">
    <property type="entry name" value="Ribosomal_Su5_D2-typ_SF"/>
</dbReference>
<reference evidence="6" key="1">
    <citation type="journal article" date="2014" name="FEMS Microbiol. Lett.">
        <title>Draft Genomic DNA Sequence of the Facultatively Methylotrophic Bacterium Acidomonas methanolica type strain MB58.</title>
        <authorList>
            <person name="Higashiura N."/>
            <person name="Hadano H."/>
            <person name="Hirakawa H."/>
            <person name="Matsutani M."/>
            <person name="Takabe S."/>
            <person name="Matsushita K."/>
            <person name="Azuma Y."/>
        </authorList>
    </citation>
    <scope>NUCLEOTIDE SEQUENCE [LARGE SCALE GENOMIC DNA]</scope>
    <source>
        <strain evidence="6">MB58</strain>
    </source>
</reference>
<dbReference type="EMBL" id="BAND01000041">
    <property type="protein sequence ID" value="GAJ29024.1"/>
    <property type="molecule type" value="Genomic_DNA"/>
</dbReference>
<dbReference type="SUPFAM" id="SSF52540">
    <property type="entry name" value="P-loop containing nucleoside triphosphate hydrolases"/>
    <property type="match status" value="1"/>
</dbReference>
<dbReference type="GO" id="GO:0003677">
    <property type="term" value="F:DNA binding"/>
    <property type="evidence" value="ECO:0007669"/>
    <property type="project" value="InterPro"/>
</dbReference>
<dbReference type="InterPro" id="IPR045006">
    <property type="entry name" value="CHLI-like"/>
</dbReference>
<evidence type="ECO:0000259" key="4">
    <source>
        <dbReference type="PROSITE" id="PS50051"/>
    </source>
</evidence>
<comment type="caution">
    <text evidence="5">The sequence shown here is derived from an EMBL/GenBank/DDBJ whole genome shotgun (WGS) entry which is preliminary data.</text>
</comment>
<dbReference type="SUPFAM" id="SSF54211">
    <property type="entry name" value="Ribosomal protein S5 domain 2-like"/>
    <property type="match status" value="1"/>
</dbReference>
<dbReference type="PANTHER" id="PTHR32039">
    <property type="entry name" value="MAGNESIUM-CHELATASE SUBUNIT CHLI"/>
    <property type="match status" value="1"/>
</dbReference>
<evidence type="ECO:0000256" key="3">
    <source>
        <dbReference type="ARBA" id="ARBA00022840"/>
    </source>
</evidence>
<dbReference type="InterPro" id="IPR004482">
    <property type="entry name" value="Mg_chelat-rel"/>
</dbReference>
<dbReference type="Pfam" id="PF13335">
    <property type="entry name" value="Mg_chelatase_C"/>
    <property type="match status" value="1"/>
</dbReference>
<organism evidence="5 6">
    <name type="scientific">Acidomonas methanolica NBRC 104435</name>
    <dbReference type="NCBI Taxonomy" id="1231351"/>
    <lineage>
        <taxon>Bacteria</taxon>
        <taxon>Pseudomonadati</taxon>
        <taxon>Pseudomonadota</taxon>
        <taxon>Alphaproteobacteria</taxon>
        <taxon>Acetobacterales</taxon>
        <taxon>Acetobacteraceae</taxon>
        <taxon>Acidomonas</taxon>
    </lineage>
</organism>
<dbReference type="InterPro" id="IPR027417">
    <property type="entry name" value="P-loop_NTPase"/>
</dbReference>
<dbReference type="PANTHER" id="PTHR32039:SF7">
    <property type="entry name" value="COMPETENCE PROTEIN COMM"/>
    <property type="match status" value="1"/>
</dbReference>
<comment type="similarity">
    <text evidence="1">Belongs to the Mg-chelatase subunits D/I family. ComM subfamily.</text>
</comment>
<dbReference type="GO" id="GO:0005524">
    <property type="term" value="F:ATP binding"/>
    <property type="evidence" value="ECO:0007669"/>
    <property type="project" value="UniProtKB-KW"/>
</dbReference>
<keyword evidence="3" id="KW-0067">ATP-binding</keyword>
<protein>
    <submittedName>
        <fullName evidence="5">Magnesium chelatase-related protein</fullName>
    </submittedName>
</protein>
<dbReference type="NCBIfam" id="TIGR00368">
    <property type="entry name" value="YifB family Mg chelatase-like AAA ATPase"/>
    <property type="match status" value="1"/>
</dbReference>
<dbReference type="Gene3D" id="3.40.50.300">
    <property type="entry name" value="P-loop containing nucleotide triphosphate hydrolases"/>
    <property type="match status" value="1"/>
</dbReference>
<dbReference type="InterPro" id="IPR003593">
    <property type="entry name" value="AAA+_ATPase"/>
</dbReference>
<dbReference type="Proteomes" id="UP000019760">
    <property type="component" value="Unassembled WGS sequence"/>
</dbReference>
<evidence type="ECO:0000313" key="5">
    <source>
        <dbReference type="EMBL" id="GAJ29024.1"/>
    </source>
</evidence>
<dbReference type="Pfam" id="PF01078">
    <property type="entry name" value="Mg_chelatase"/>
    <property type="match status" value="1"/>
</dbReference>
<keyword evidence="6" id="KW-1185">Reference proteome</keyword>
<proteinExistence type="inferred from homology"/>
<evidence type="ECO:0000313" key="6">
    <source>
        <dbReference type="Proteomes" id="UP000019760"/>
    </source>
</evidence>
<dbReference type="InterPro" id="IPR001208">
    <property type="entry name" value="MCM_dom"/>
</dbReference>
<dbReference type="Gene3D" id="3.30.230.10">
    <property type="match status" value="1"/>
</dbReference>
<dbReference type="InterPro" id="IPR014721">
    <property type="entry name" value="Ribsml_uS5_D2-typ_fold_subgr"/>
</dbReference>
<dbReference type="PROSITE" id="PS50051">
    <property type="entry name" value="MCM_2"/>
    <property type="match status" value="1"/>
</dbReference>
<evidence type="ECO:0000256" key="1">
    <source>
        <dbReference type="ARBA" id="ARBA00006354"/>
    </source>
</evidence>
<dbReference type="OrthoDB" id="9813147at2"/>